<evidence type="ECO:0000256" key="7">
    <source>
        <dbReference type="ARBA" id="ARBA00022989"/>
    </source>
</evidence>
<feature type="transmembrane region" description="Helical" evidence="11">
    <location>
        <begin position="375"/>
        <end position="396"/>
    </location>
</feature>
<dbReference type="InterPro" id="IPR006028">
    <property type="entry name" value="GABAA/Glycine_rcpt"/>
</dbReference>
<keyword evidence="5 11" id="KW-0812">Transmembrane</keyword>
<comment type="subcellular location">
    <subcellularLocation>
        <location evidence="2">Cell membrane</location>
    </subcellularLocation>
    <subcellularLocation>
        <location evidence="1">Membrane</location>
        <topology evidence="1">Multi-pass membrane protein</topology>
    </subcellularLocation>
</comment>
<dbReference type="GO" id="GO:0004888">
    <property type="term" value="F:transmembrane signaling receptor activity"/>
    <property type="evidence" value="ECO:0007669"/>
    <property type="project" value="InterPro"/>
</dbReference>
<dbReference type="PANTHER" id="PTHR18945">
    <property type="entry name" value="NEUROTRANSMITTER GATED ION CHANNEL"/>
    <property type="match status" value="1"/>
</dbReference>
<evidence type="ECO:0000256" key="2">
    <source>
        <dbReference type="ARBA" id="ARBA00004236"/>
    </source>
</evidence>
<dbReference type="Proteomes" id="UP001283361">
    <property type="component" value="Unassembled WGS sequence"/>
</dbReference>
<dbReference type="GO" id="GO:0005230">
    <property type="term" value="F:extracellular ligand-gated monoatomic ion channel activity"/>
    <property type="evidence" value="ECO:0007669"/>
    <property type="project" value="InterPro"/>
</dbReference>
<dbReference type="CDD" id="cd19049">
    <property type="entry name" value="LGIC_TM_anion"/>
    <property type="match status" value="1"/>
</dbReference>
<protein>
    <submittedName>
        <fullName evidence="14">Uncharacterized protein</fullName>
    </submittedName>
</protein>
<feature type="domain" description="Neurotransmitter-gated ion-channel transmembrane" evidence="13">
    <location>
        <begin position="316"/>
        <end position="399"/>
    </location>
</feature>
<keyword evidence="8 11" id="KW-0406">Ion transport</keyword>
<organism evidence="14 15">
    <name type="scientific">Elysia crispata</name>
    <name type="common">lettuce slug</name>
    <dbReference type="NCBI Taxonomy" id="231223"/>
    <lineage>
        <taxon>Eukaryota</taxon>
        <taxon>Metazoa</taxon>
        <taxon>Spiralia</taxon>
        <taxon>Lophotrochozoa</taxon>
        <taxon>Mollusca</taxon>
        <taxon>Gastropoda</taxon>
        <taxon>Heterobranchia</taxon>
        <taxon>Euthyneura</taxon>
        <taxon>Panpulmonata</taxon>
        <taxon>Sacoglossa</taxon>
        <taxon>Placobranchoidea</taxon>
        <taxon>Plakobranchidae</taxon>
        <taxon>Elysia</taxon>
    </lineage>
</organism>
<evidence type="ECO:0000259" key="13">
    <source>
        <dbReference type="Pfam" id="PF02932"/>
    </source>
</evidence>
<evidence type="ECO:0000256" key="4">
    <source>
        <dbReference type="ARBA" id="ARBA00022475"/>
    </source>
</evidence>
<dbReference type="InterPro" id="IPR018000">
    <property type="entry name" value="Neurotransmitter_ion_chnl_CS"/>
</dbReference>
<dbReference type="InterPro" id="IPR036734">
    <property type="entry name" value="Neur_chan_lig-bd_sf"/>
</dbReference>
<dbReference type="AlphaFoldDB" id="A0AAE1A9C2"/>
<dbReference type="Gene3D" id="1.20.58.390">
    <property type="entry name" value="Neurotransmitter-gated ion-channel transmembrane domain"/>
    <property type="match status" value="1"/>
</dbReference>
<keyword evidence="15" id="KW-1185">Reference proteome</keyword>
<dbReference type="PRINTS" id="PR00252">
    <property type="entry name" value="NRIONCHANNEL"/>
</dbReference>
<sequence>MTTPFRPYSIGCSGQEGYSSGFIFDLGVPKEKFSCLADHFFVLTPSSTLFQTVACADSCKQHEISTAQISEEAKRSEMLADIIRLAKKTHDYLKTTPPTYDSEEASKIKVLLYVSSIDAINEASMDFTLGILLHLRWVDRRIYHDKAHTFFEEAGLDLLDFDSENINKVWVPDIFFPNEKKGSFHEIMIKNQMMRLYKGGTLLYISRLSVTLSCPMDLINYPFDKQTCRLLLMSFGYADVDVQFEWMNRTEPNMDDFDLDTKSIILDKEVALPQFEVKSVEPNICHFKYHQKAGNHSCLQADFHMSRNIGFYIVQMYIPSTLIVMLSWISFWLTVNSVPGRISLGLLTVLTMTTQMSSVNAALPRVSYTKAIDVWMSACLVFVFSALLEFAIVNVLSRKDSIGGFSLKHIFSIPKELMPVAPPVAEVAVPLDGFADAEGNVKKRRFTQRGIVYAMYMDIAARILFPVIFILFTITYWLYYVNAEG</sequence>
<dbReference type="InterPro" id="IPR038050">
    <property type="entry name" value="Neuro_actylchol_rec"/>
</dbReference>
<dbReference type="PRINTS" id="PR00253">
    <property type="entry name" value="GABAARECEPTR"/>
</dbReference>
<dbReference type="SUPFAM" id="SSF90112">
    <property type="entry name" value="Neurotransmitter-gated ion-channel transmembrane pore"/>
    <property type="match status" value="1"/>
</dbReference>
<dbReference type="GO" id="GO:0005886">
    <property type="term" value="C:plasma membrane"/>
    <property type="evidence" value="ECO:0007669"/>
    <property type="project" value="UniProtKB-SubCell"/>
</dbReference>
<dbReference type="InterPro" id="IPR006029">
    <property type="entry name" value="Neurotrans-gated_channel_TM"/>
</dbReference>
<dbReference type="PROSITE" id="PS00236">
    <property type="entry name" value="NEUROTR_ION_CHANNEL"/>
    <property type="match status" value="1"/>
</dbReference>
<comment type="caution">
    <text evidence="14">The sequence shown here is derived from an EMBL/GenBank/DDBJ whole genome shotgun (WGS) entry which is preliminary data.</text>
</comment>
<dbReference type="SUPFAM" id="SSF63712">
    <property type="entry name" value="Nicotinic receptor ligand binding domain-like"/>
    <property type="match status" value="1"/>
</dbReference>
<dbReference type="InterPro" id="IPR036719">
    <property type="entry name" value="Neuro-gated_channel_TM_sf"/>
</dbReference>
<name>A0AAE1A9C2_9GAST</name>
<keyword evidence="4" id="KW-1003">Cell membrane</keyword>
<keyword evidence="9 11" id="KW-0472">Membrane</keyword>
<feature type="transmembrane region" description="Helical" evidence="11">
    <location>
        <begin position="451"/>
        <end position="479"/>
    </location>
</feature>
<feature type="transmembrane region" description="Helical" evidence="11">
    <location>
        <begin position="342"/>
        <end position="363"/>
    </location>
</feature>
<accession>A0AAE1A9C2</accession>
<dbReference type="EMBL" id="JAWDGP010002360">
    <property type="protein sequence ID" value="KAK3783709.1"/>
    <property type="molecule type" value="Genomic_DNA"/>
</dbReference>
<dbReference type="Gene3D" id="2.70.170.10">
    <property type="entry name" value="Neurotransmitter-gated ion-channel ligand-binding domain"/>
    <property type="match status" value="1"/>
</dbReference>
<evidence type="ECO:0000256" key="10">
    <source>
        <dbReference type="ARBA" id="ARBA00023303"/>
    </source>
</evidence>
<feature type="domain" description="Neurotransmitter-gated ion-channel ligand-binding" evidence="12">
    <location>
        <begin position="89"/>
        <end position="308"/>
    </location>
</feature>
<evidence type="ECO:0000256" key="5">
    <source>
        <dbReference type="ARBA" id="ARBA00022692"/>
    </source>
</evidence>
<evidence type="ECO:0000256" key="8">
    <source>
        <dbReference type="ARBA" id="ARBA00023065"/>
    </source>
</evidence>
<gene>
    <name evidence="14" type="ORF">RRG08_025332</name>
</gene>
<comment type="similarity">
    <text evidence="11">Belongs to the ligand-gated ion channel (TC 1.A.9) family.</text>
</comment>
<evidence type="ECO:0000256" key="3">
    <source>
        <dbReference type="ARBA" id="ARBA00022448"/>
    </source>
</evidence>
<dbReference type="NCBIfam" id="TIGR00860">
    <property type="entry name" value="LIC"/>
    <property type="match status" value="1"/>
</dbReference>
<feature type="transmembrane region" description="Helical" evidence="11">
    <location>
        <begin position="309"/>
        <end position="335"/>
    </location>
</feature>
<dbReference type="Pfam" id="PF02932">
    <property type="entry name" value="Neur_chan_memb"/>
    <property type="match status" value="1"/>
</dbReference>
<evidence type="ECO:0000313" key="15">
    <source>
        <dbReference type="Proteomes" id="UP001283361"/>
    </source>
</evidence>
<dbReference type="Pfam" id="PF02931">
    <property type="entry name" value="Neur_chan_LBD"/>
    <property type="match status" value="1"/>
</dbReference>
<keyword evidence="3 11" id="KW-0813">Transport</keyword>
<proteinExistence type="inferred from homology"/>
<evidence type="ECO:0000259" key="12">
    <source>
        <dbReference type="Pfam" id="PF02931"/>
    </source>
</evidence>
<keyword evidence="7 11" id="KW-1133">Transmembrane helix</keyword>
<evidence type="ECO:0000256" key="1">
    <source>
        <dbReference type="ARBA" id="ARBA00004141"/>
    </source>
</evidence>
<dbReference type="InterPro" id="IPR006202">
    <property type="entry name" value="Neur_chan_lig-bd"/>
</dbReference>
<keyword evidence="10 11" id="KW-0407">Ion channel</keyword>
<evidence type="ECO:0000256" key="11">
    <source>
        <dbReference type="RuleBase" id="RU000687"/>
    </source>
</evidence>
<evidence type="ECO:0000256" key="6">
    <source>
        <dbReference type="ARBA" id="ARBA00022729"/>
    </source>
</evidence>
<evidence type="ECO:0000313" key="14">
    <source>
        <dbReference type="EMBL" id="KAK3783709.1"/>
    </source>
</evidence>
<evidence type="ECO:0000256" key="9">
    <source>
        <dbReference type="ARBA" id="ARBA00023136"/>
    </source>
</evidence>
<dbReference type="InterPro" id="IPR006201">
    <property type="entry name" value="Neur_channel"/>
</dbReference>
<keyword evidence="6" id="KW-0732">Signal</keyword>
<reference evidence="14" key="1">
    <citation type="journal article" date="2023" name="G3 (Bethesda)">
        <title>A reference genome for the long-term kleptoplast-retaining sea slug Elysia crispata morphotype clarki.</title>
        <authorList>
            <person name="Eastman K.E."/>
            <person name="Pendleton A.L."/>
            <person name="Shaikh M.A."/>
            <person name="Suttiyut T."/>
            <person name="Ogas R."/>
            <person name="Tomko P."/>
            <person name="Gavelis G."/>
            <person name="Widhalm J.R."/>
            <person name="Wisecaver J.H."/>
        </authorList>
    </citation>
    <scope>NUCLEOTIDE SEQUENCE</scope>
    <source>
        <strain evidence="14">ECLA1</strain>
    </source>
</reference>